<name>A0A6J2C6F6_ZALCA</name>
<keyword evidence="7" id="KW-0966">Cell projection</keyword>
<keyword evidence="4" id="KW-0175">Coiled coil</keyword>
<comment type="function">
    <text evidence="8">As part of the central apparatus of the cilium axoneme may play a role in cilium movement. May play an important role in sperm architecture and function.</text>
</comment>
<keyword evidence="15" id="KW-1185">Reference proteome</keyword>
<dbReference type="PANTHER" id="PTHR22538:SF0">
    <property type="entry name" value="CILIA- AND FLAGELLA-ASSOCIATED PROTEIN 74"/>
    <property type="match status" value="1"/>
</dbReference>
<protein>
    <recommendedName>
        <fullName evidence="10">Cilia- and flagella-associated protein 74</fullName>
    </recommendedName>
</protein>
<evidence type="ECO:0000256" key="4">
    <source>
        <dbReference type="ARBA" id="ARBA00023054"/>
    </source>
</evidence>
<evidence type="ECO:0000256" key="5">
    <source>
        <dbReference type="ARBA" id="ARBA00023069"/>
    </source>
</evidence>
<feature type="region of interest" description="Disordered" evidence="11">
    <location>
        <begin position="694"/>
        <end position="732"/>
    </location>
</feature>
<dbReference type="InterPro" id="IPR013783">
    <property type="entry name" value="Ig-like_fold"/>
</dbReference>
<feature type="compositionally biased region" description="Basic and acidic residues" evidence="11">
    <location>
        <begin position="1130"/>
        <end position="1145"/>
    </location>
</feature>
<dbReference type="InterPro" id="IPR056310">
    <property type="entry name" value="Ig-CFAP74_4th"/>
</dbReference>
<dbReference type="Pfam" id="PF24770">
    <property type="entry name" value="Ig-CFAP74_2"/>
    <property type="match status" value="1"/>
</dbReference>
<evidence type="ECO:0000256" key="7">
    <source>
        <dbReference type="ARBA" id="ARBA00023273"/>
    </source>
</evidence>
<evidence type="ECO:0000313" key="15">
    <source>
        <dbReference type="Proteomes" id="UP000515165"/>
    </source>
</evidence>
<gene>
    <name evidence="16" type="primary">CFAP74</name>
</gene>
<accession>A0A6J2C6F6</accession>
<feature type="domain" description="CFAP74 third Ig-like" evidence="13">
    <location>
        <begin position="807"/>
        <end position="919"/>
    </location>
</feature>
<dbReference type="Pfam" id="PF24798">
    <property type="entry name" value="Ig-CFAP74_4th"/>
    <property type="match status" value="1"/>
</dbReference>
<dbReference type="CTD" id="85452"/>
<evidence type="ECO:0000259" key="14">
    <source>
        <dbReference type="Pfam" id="PF24798"/>
    </source>
</evidence>
<dbReference type="FunFam" id="2.60.40.10:FF:001883">
    <property type="entry name" value="Cilia- and flagella-associated protein 74"/>
    <property type="match status" value="1"/>
</dbReference>
<evidence type="ECO:0000256" key="3">
    <source>
        <dbReference type="ARBA" id="ARBA00022846"/>
    </source>
</evidence>
<feature type="region of interest" description="Disordered" evidence="11">
    <location>
        <begin position="181"/>
        <end position="207"/>
    </location>
</feature>
<dbReference type="InterPro" id="IPR056306">
    <property type="entry name" value="Ig-CFAP74_2nd"/>
</dbReference>
<proteinExistence type="inferred from homology"/>
<reference evidence="16" key="1">
    <citation type="submission" date="2025-08" db="UniProtKB">
        <authorList>
            <consortium name="RefSeq"/>
        </authorList>
    </citation>
    <scope>IDENTIFICATION</scope>
    <source>
        <tissue evidence="16">Blood</tissue>
    </source>
</reference>
<evidence type="ECO:0000259" key="12">
    <source>
        <dbReference type="Pfam" id="PF24770"/>
    </source>
</evidence>
<sequence length="1585" mass="177661">MEEDASLFPKKELLDNVPLVEDERDELEDREFEAEFLPGEAGNSADSGCLCPEKQHNADADISKKKTAIPDGLQARHLRKTLSHLEKLREEKELFIQKTRGELRACRQRMDLITKQQASVSAEVAAEKEANNTAAVGRLQAVSRRLCTELNNERDLQSKIRALLQKSESSMWHIAIQERPLKDGPKSAQEEEVAGRKRLQEQAAKEEAALEKAERNRLLRARKSIYLQREHGLRHQKLVEDAQKNHKIAVRFLKASLRRIREQERKEERKSRAHMKRRMDAVLALKNSITANRETLRKFQAWGQAKAELAEQKAQAEKEMILAQGGDAFKHLFHQRRCQELDAQKRTFEEEQKLRKQEIVSRILKEAAEEENRKKKQSSPAKATDRLTLRDKTWRCVTDVCEGRDTAVLSRHLLDSDGAAHPKAPQLLEAISSESVQGDPGNTSWEDDTLAEPEVPGLWKEDYKPYQVPKEEVARKTVGGTKMDKDILARTTEQVRCRVTHKRVVSRCEFKGRPFNSKPKLIHFKDFDIGKVYKKKITLINATYTINYCKLVGVEDHLQDFIHIEFDPPGPMSAGMSCEVLVTFKPMINKDLEGNISFMAQTGGFSVPLKCSPKKCALSLDKELIDFGSYVVGETTSRTITLTNIGGLGTKFKFLPASESYEMDISQSVMKISSVFTDEDKSLYDRIITSISEQQIKGNESSPTDMPSQKESGKRDSKEQEEGRPTESEGVTVTTVVTIPPNEEQTEISLGEVTEGEIGPFSSIKVPVIFTPIIPGEVQTKFKVVFKNQQCPTLYFRVVGVAIDVPVWVPKPNVDLKMCMYDRLYQDSVLVHTRSKVALRLKFEVCKELREHMELLPETGYIQAQSSYAVQLKFLPRHSLPEDAGKYFDKESRVLEAPMTIRVADQIKPVGFTVHAVVTTSDLELSPSAVDFGYCTIYEAIRTQVSLYNHSLLPQGFGFVGLPKFVDIQPNDGFGTILPLEMLHLDVIFQPTKAKEYNFELVCKSEINRCFQLACRAVGVHPPLELSHYQVKFAATSLYDMSVATLYVINSHVSMNSLTHSVPRIGSEDASPVGPTSFEFLPPPDSPITISPSVGTVLPGKRCLIQVVFRPVLPSKLIHQEASQALTKPVELRKDTATQRKDLRRQSSTPRLQNQDRLHRTSTTPIAELCEQDFKFSPHNTLYLELWCPAVAPSIVVTSNRGKTISNFGDIAVGHHGIKKVSIQNISAEDLAVEFSMLNPNGPFVLLNAISKLLAGETHVLTLSFSPHESILAQETLDIITKRGTLSLTLLGTGVASMITCSIEGNTLDMGYVIARESVSSSFKLQNCSTLPIKFSLRLDSLSRSKSEDQQRLPQFLASRAQRTEVVGTQNNSGQSVFSVIPVKGIMDPGKAQDFTVTFSPDHESLYFSDRLQIVLFEKKLSHQILLKGAAREHMMFVEGGDPLDVPVESLTVIPTYDPERREEAEELKPILVTLDYIQLDTDTPAPPATRELQVGCIRTTQLSPKKTVEFSLDSSTALQHKGFTIEPSRGSVERGQTKTISISWMPPADFDPDHPLMVSALLQLKGDVKETYKVLFVAQVVTGP</sequence>
<dbReference type="PANTHER" id="PTHR22538">
    <property type="entry name" value="CILIA- AND FLAGELLA-ASSOCIATED PROTEIN 74"/>
    <property type="match status" value="1"/>
</dbReference>
<dbReference type="Pfam" id="PF24771">
    <property type="entry name" value="Ig_CFAP74_1st"/>
    <property type="match status" value="1"/>
</dbReference>
<evidence type="ECO:0000259" key="13">
    <source>
        <dbReference type="Pfam" id="PF24778"/>
    </source>
</evidence>
<dbReference type="InterPro" id="IPR056307">
    <property type="entry name" value="Ig-CFAP74_3rd"/>
</dbReference>
<evidence type="ECO:0000256" key="1">
    <source>
        <dbReference type="ARBA" id="ARBA00004611"/>
    </source>
</evidence>
<evidence type="ECO:0000256" key="11">
    <source>
        <dbReference type="SAM" id="MobiDB-lite"/>
    </source>
</evidence>
<dbReference type="Proteomes" id="UP000515165">
    <property type="component" value="Chromosome 4"/>
</dbReference>
<evidence type="ECO:0000256" key="10">
    <source>
        <dbReference type="ARBA" id="ARBA00074511"/>
    </source>
</evidence>
<feature type="region of interest" description="Disordered" evidence="11">
    <location>
        <begin position="1130"/>
        <end position="1160"/>
    </location>
</feature>
<keyword evidence="5" id="KW-0969">Cilium</keyword>
<dbReference type="RefSeq" id="XP_027438172.2">
    <property type="nucleotide sequence ID" value="XM_027582371.2"/>
</dbReference>
<organism evidence="15 16">
    <name type="scientific">Zalophus californianus</name>
    <name type="common">California sealion</name>
    <dbReference type="NCBI Taxonomy" id="9704"/>
    <lineage>
        <taxon>Eukaryota</taxon>
        <taxon>Metazoa</taxon>
        <taxon>Chordata</taxon>
        <taxon>Craniata</taxon>
        <taxon>Vertebrata</taxon>
        <taxon>Euteleostomi</taxon>
        <taxon>Mammalia</taxon>
        <taxon>Eutheria</taxon>
        <taxon>Laurasiatheria</taxon>
        <taxon>Carnivora</taxon>
        <taxon>Caniformia</taxon>
        <taxon>Pinnipedia</taxon>
        <taxon>Otariidae</taxon>
        <taxon>Zalophus</taxon>
    </lineage>
</organism>
<feature type="compositionally biased region" description="Basic and acidic residues" evidence="11">
    <location>
        <begin position="711"/>
        <end position="727"/>
    </location>
</feature>
<feature type="compositionally biased region" description="Polar residues" evidence="11">
    <location>
        <begin position="694"/>
        <end position="710"/>
    </location>
</feature>
<evidence type="ECO:0000256" key="6">
    <source>
        <dbReference type="ARBA" id="ARBA00023212"/>
    </source>
</evidence>
<feature type="domain" description="CFAP74 second Ig-like" evidence="12">
    <location>
        <begin position="618"/>
        <end position="805"/>
    </location>
</feature>
<feature type="domain" description="CFAP74 fourth Ig-like" evidence="14">
    <location>
        <begin position="925"/>
        <end position="1019"/>
    </location>
</feature>
<keyword evidence="3 16" id="KW-0282">Flagellum</keyword>
<dbReference type="Gene3D" id="2.60.40.10">
    <property type="entry name" value="Immunoglobulins"/>
    <property type="match status" value="4"/>
</dbReference>
<keyword evidence="6" id="KW-0206">Cytoskeleton</keyword>
<evidence type="ECO:0000313" key="16">
    <source>
        <dbReference type="RefSeq" id="XP_027438172.2"/>
    </source>
</evidence>
<evidence type="ECO:0000256" key="9">
    <source>
        <dbReference type="ARBA" id="ARBA00061572"/>
    </source>
</evidence>
<evidence type="ECO:0000256" key="8">
    <source>
        <dbReference type="ARBA" id="ARBA00053123"/>
    </source>
</evidence>
<evidence type="ECO:0000256" key="2">
    <source>
        <dbReference type="ARBA" id="ARBA00022490"/>
    </source>
</evidence>
<comment type="similarity">
    <text evidence="9">Belongs to the CFAP74 family.</text>
</comment>
<comment type="subcellular location">
    <subcellularLocation>
        <location evidence="1">Cytoplasm</location>
        <location evidence="1">Cytoskeleton</location>
        <location evidence="1">Flagellum axoneme</location>
    </subcellularLocation>
</comment>
<keyword evidence="2" id="KW-0963">Cytoplasm</keyword>
<dbReference type="GeneID" id="113916279"/>
<dbReference type="Pfam" id="PF24778">
    <property type="entry name" value="Ig-CFAP74_3rd"/>
    <property type="match status" value="1"/>
</dbReference>